<dbReference type="PANTHER" id="PTHR36441:SF1">
    <property type="entry name" value="DUF503 DOMAIN-CONTAINING PROTEIN"/>
    <property type="match status" value="1"/>
</dbReference>
<organism evidence="1">
    <name type="scientific">marine sediment metagenome</name>
    <dbReference type="NCBI Taxonomy" id="412755"/>
    <lineage>
        <taxon>unclassified sequences</taxon>
        <taxon>metagenomes</taxon>
        <taxon>ecological metagenomes</taxon>
    </lineage>
</organism>
<dbReference type="SUPFAM" id="SSF103007">
    <property type="entry name" value="Hypothetical protein TT1725"/>
    <property type="match status" value="1"/>
</dbReference>
<dbReference type="EMBL" id="BART01009529">
    <property type="protein sequence ID" value="GAG77570.1"/>
    <property type="molecule type" value="Genomic_DNA"/>
</dbReference>
<comment type="caution">
    <text evidence="1">The sequence shown here is derived from an EMBL/GenBank/DDBJ whole genome shotgun (WGS) entry which is preliminary data.</text>
</comment>
<accession>X1A611</accession>
<proteinExistence type="predicted"/>
<dbReference type="Gene3D" id="3.30.70.1120">
    <property type="entry name" value="TT1725-like"/>
    <property type="match status" value="1"/>
</dbReference>
<dbReference type="AlphaFoldDB" id="X1A611"/>
<protein>
    <recommendedName>
        <fullName evidence="2">DUF503 domain-containing protein</fullName>
    </recommendedName>
</protein>
<dbReference type="InterPro" id="IPR036746">
    <property type="entry name" value="TT1725-like_sf"/>
</dbReference>
<evidence type="ECO:0000313" key="1">
    <source>
        <dbReference type="EMBL" id="GAG77570.1"/>
    </source>
</evidence>
<reference evidence="1" key="1">
    <citation type="journal article" date="2014" name="Front. Microbiol.">
        <title>High frequency of phylogenetically diverse reductive dehalogenase-homologous genes in deep subseafloor sedimentary metagenomes.</title>
        <authorList>
            <person name="Kawai M."/>
            <person name="Futagami T."/>
            <person name="Toyoda A."/>
            <person name="Takaki Y."/>
            <person name="Nishi S."/>
            <person name="Hori S."/>
            <person name="Arai W."/>
            <person name="Tsubouchi T."/>
            <person name="Morono Y."/>
            <person name="Uchiyama I."/>
            <person name="Ito T."/>
            <person name="Fujiyama A."/>
            <person name="Inagaki F."/>
            <person name="Takami H."/>
        </authorList>
    </citation>
    <scope>NUCLEOTIDE SEQUENCE</scope>
    <source>
        <strain evidence="1">Expedition CK06-06</strain>
    </source>
</reference>
<dbReference type="PANTHER" id="PTHR36441">
    <property type="entry name" value="HYPOTHETICAL CYTOSOLIC PROTEIN"/>
    <property type="match status" value="1"/>
</dbReference>
<name>X1A611_9ZZZZ</name>
<dbReference type="InterPro" id="IPR007546">
    <property type="entry name" value="DUF503"/>
</dbReference>
<evidence type="ECO:0008006" key="2">
    <source>
        <dbReference type="Google" id="ProtNLM"/>
    </source>
</evidence>
<sequence>VMNVGVCKISLRLPENLSLKGKRRVLKSITTRVGNKFNVSIAEVDDQSLWQSAVLGICCVSNNSRYTNEVLSRVVDFIVNSRFEVEILDYEIEILPV</sequence>
<gene>
    <name evidence="1" type="ORF">S01H4_21086</name>
</gene>
<feature type="non-terminal residue" evidence="1">
    <location>
        <position position="1"/>
    </location>
</feature>
<dbReference type="Pfam" id="PF04456">
    <property type="entry name" value="DUF503"/>
    <property type="match status" value="1"/>
</dbReference>